<dbReference type="Proteomes" id="UP000215335">
    <property type="component" value="Unassembled WGS sequence"/>
</dbReference>
<dbReference type="EMBL" id="NNAY01002658">
    <property type="protein sequence ID" value="OXU20850.1"/>
    <property type="molecule type" value="Genomic_DNA"/>
</dbReference>
<reference evidence="2 3" key="1">
    <citation type="journal article" date="2017" name="Curr. Biol.">
        <title>The Evolution of Venom by Co-option of Single-Copy Genes.</title>
        <authorList>
            <person name="Martinson E.O."/>
            <person name="Mrinalini"/>
            <person name="Kelkar Y.D."/>
            <person name="Chang C.H."/>
            <person name="Werren J.H."/>
        </authorList>
    </citation>
    <scope>NUCLEOTIDE SEQUENCE [LARGE SCALE GENOMIC DNA]</scope>
    <source>
        <strain evidence="2 3">Alberta</strain>
        <tissue evidence="2">Whole body</tissue>
    </source>
</reference>
<evidence type="ECO:0000256" key="1">
    <source>
        <dbReference type="SAM" id="MobiDB-lite"/>
    </source>
</evidence>
<name>A0A232ER61_9HYME</name>
<keyword evidence="3" id="KW-1185">Reference proteome</keyword>
<comment type="caution">
    <text evidence="2">The sequence shown here is derived from an EMBL/GenBank/DDBJ whole genome shotgun (WGS) entry which is preliminary data.</text>
</comment>
<evidence type="ECO:0000313" key="3">
    <source>
        <dbReference type="Proteomes" id="UP000215335"/>
    </source>
</evidence>
<protein>
    <submittedName>
        <fullName evidence="2">Uncharacterized protein</fullName>
    </submittedName>
</protein>
<sequence length="49" mass="5346">MNNGLQALRVQYDIHVKSLGLSESHRPAFPLKPDVTVSSPELSKPFALG</sequence>
<gene>
    <name evidence="2" type="ORF">TSAR_011031</name>
</gene>
<proteinExistence type="predicted"/>
<evidence type="ECO:0000313" key="2">
    <source>
        <dbReference type="EMBL" id="OXU20850.1"/>
    </source>
</evidence>
<accession>A0A232ER61</accession>
<dbReference type="AlphaFoldDB" id="A0A232ER61"/>
<feature type="region of interest" description="Disordered" evidence="1">
    <location>
        <begin position="26"/>
        <end position="49"/>
    </location>
</feature>
<organism evidence="2 3">
    <name type="scientific">Trichomalopsis sarcophagae</name>
    <dbReference type="NCBI Taxonomy" id="543379"/>
    <lineage>
        <taxon>Eukaryota</taxon>
        <taxon>Metazoa</taxon>
        <taxon>Ecdysozoa</taxon>
        <taxon>Arthropoda</taxon>
        <taxon>Hexapoda</taxon>
        <taxon>Insecta</taxon>
        <taxon>Pterygota</taxon>
        <taxon>Neoptera</taxon>
        <taxon>Endopterygota</taxon>
        <taxon>Hymenoptera</taxon>
        <taxon>Apocrita</taxon>
        <taxon>Proctotrupomorpha</taxon>
        <taxon>Chalcidoidea</taxon>
        <taxon>Pteromalidae</taxon>
        <taxon>Pteromalinae</taxon>
        <taxon>Trichomalopsis</taxon>
    </lineage>
</organism>